<evidence type="ECO:0000256" key="1">
    <source>
        <dbReference type="SAM" id="Phobius"/>
    </source>
</evidence>
<accession>A0A543CNH6</accession>
<sequence>MHSTDARILRGAVIPTSLAGLGAIIAGLLLAGGKGALGSAIGAVLVLVFFTLGMLVVSYVSRLSQQLVMAAGLFGYLVKLVAVIALIAALNHVTAWNAHAFGWTVLALTIVWLAAEVNATINAKTPYVDPGRGSRDLGKPGA</sequence>
<evidence type="ECO:0000313" key="2">
    <source>
        <dbReference type="EMBL" id="TQL98649.1"/>
    </source>
</evidence>
<feature type="transmembrane region" description="Helical" evidence="1">
    <location>
        <begin position="96"/>
        <end position="115"/>
    </location>
</feature>
<gene>
    <name evidence="2" type="ORF">FB559_4277</name>
</gene>
<keyword evidence="1" id="KW-0472">Membrane</keyword>
<name>A0A543CNH6_9ACTN</name>
<dbReference type="RefSeq" id="WP_141957222.1">
    <property type="nucleotide sequence ID" value="NZ_VFOZ01000001.1"/>
</dbReference>
<dbReference type="AlphaFoldDB" id="A0A543CNH6"/>
<feature type="transmembrane region" description="Helical" evidence="1">
    <location>
        <begin position="12"/>
        <end position="31"/>
    </location>
</feature>
<evidence type="ECO:0000313" key="3">
    <source>
        <dbReference type="Proteomes" id="UP000316096"/>
    </source>
</evidence>
<dbReference type="Proteomes" id="UP000316096">
    <property type="component" value="Unassembled WGS sequence"/>
</dbReference>
<feature type="transmembrane region" description="Helical" evidence="1">
    <location>
        <begin position="67"/>
        <end position="90"/>
    </location>
</feature>
<keyword evidence="3" id="KW-1185">Reference proteome</keyword>
<proteinExistence type="predicted"/>
<organism evidence="2 3">
    <name type="scientific">Actinoallomurus bryophytorum</name>
    <dbReference type="NCBI Taxonomy" id="1490222"/>
    <lineage>
        <taxon>Bacteria</taxon>
        <taxon>Bacillati</taxon>
        <taxon>Actinomycetota</taxon>
        <taxon>Actinomycetes</taxon>
        <taxon>Streptosporangiales</taxon>
        <taxon>Thermomonosporaceae</taxon>
        <taxon>Actinoallomurus</taxon>
    </lineage>
</organism>
<feature type="transmembrane region" description="Helical" evidence="1">
    <location>
        <begin position="37"/>
        <end position="60"/>
    </location>
</feature>
<protein>
    <submittedName>
        <fullName evidence="2">ATP synthase protein I</fullName>
    </submittedName>
</protein>
<dbReference type="OrthoDB" id="3542908at2"/>
<comment type="caution">
    <text evidence="2">The sequence shown here is derived from an EMBL/GenBank/DDBJ whole genome shotgun (WGS) entry which is preliminary data.</text>
</comment>
<keyword evidence="1" id="KW-1133">Transmembrane helix</keyword>
<keyword evidence="1" id="KW-0812">Transmembrane</keyword>
<dbReference type="EMBL" id="VFOZ01000001">
    <property type="protein sequence ID" value="TQL98649.1"/>
    <property type="molecule type" value="Genomic_DNA"/>
</dbReference>
<reference evidence="2 3" key="1">
    <citation type="submission" date="2019-06" db="EMBL/GenBank/DDBJ databases">
        <title>Sequencing the genomes of 1000 actinobacteria strains.</title>
        <authorList>
            <person name="Klenk H.-P."/>
        </authorList>
    </citation>
    <scope>NUCLEOTIDE SEQUENCE [LARGE SCALE GENOMIC DNA]</scope>
    <source>
        <strain evidence="2 3">DSM 102200</strain>
    </source>
</reference>